<dbReference type="Pfam" id="PF13715">
    <property type="entry name" value="CarbopepD_reg_2"/>
    <property type="match status" value="1"/>
</dbReference>
<proteinExistence type="predicted"/>
<gene>
    <name evidence="1" type="ORF">ACFOWA_17320</name>
</gene>
<evidence type="ECO:0000313" key="1">
    <source>
        <dbReference type="EMBL" id="MFC4212959.1"/>
    </source>
</evidence>
<keyword evidence="2" id="KW-1185">Reference proteome</keyword>
<reference evidence="2" key="1">
    <citation type="journal article" date="2019" name="Int. J. Syst. Evol. Microbiol.">
        <title>The Global Catalogue of Microorganisms (GCM) 10K type strain sequencing project: providing services to taxonomists for standard genome sequencing and annotation.</title>
        <authorList>
            <consortium name="The Broad Institute Genomics Platform"/>
            <consortium name="The Broad Institute Genome Sequencing Center for Infectious Disease"/>
            <person name="Wu L."/>
            <person name="Ma J."/>
        </authorList>
    </citation>
    <scope>NUCLEOTIDE SEQUENCE [LARGE SCALE GENOMIC DNA]</scope>
    <source>
        <strain evidence="2">CCM 8691</strain>
    </source>
</reference>
<protein>
    <submittedName>
        <fullName evidence="1">Carboxypeptidase-like regulatory domain-containing protein</fullName>
    </submittedName>
</protein>
<evidence type="ECO:0000313" key="2">
    <source>
        <dbReference type="Proteomes" id="UP001595789"/>
    </source>
</evidence>
<dbReference type="RefSeq" id="WP_378987483.1">
    <property type="nucleotide sequence ID" value="NZ_JBHSBW010000013.1"/>
</dbReference>
<dbReference type="Proteomes" id="UP001595789">
    <property type="component" value="Unassembled WGS sequence"/>
</dbReference>
<accession>A0ABV8PCC7</accession>
<name>A0ABV8PCC7_9SPHI</name>
<dbReference type="PROSITE" id="PS51257">
    <property type="entry name" value="PROKAR_LIPOPROTEIN"/>
    <property type="match status" value="1"/>
</dbReference>
<sequence>MRYFLYFMLLLFFSCKTTNNFYQGRVIDEQNKAIEFVIVAEESGNRNTKTDKNGYFKLDRNRNVLEDLIFSKSGYVTDTIPTVWHQSGETTEYNFIEKETSVVRLKAAKIYEKLDLTTTLPKSENRKIPKTWESLNAIQKDWIEVKKDEKGYLIYEPCDGVTRRITLKDGNLYIQFQMEQAYKFYIDKFTRIIGNESFSLDAYEESTQTGFRVSAKIIDADNGLVLWQFNKEKWLMTPIENAANFRKIKNNCPNEKRGELHFEQPLEE</sequence>
<dbReference type="SUPFAM" id="SSF49464">
    <property type="entry name" value="Carboxypeptidase regulatory domain-like"/>
    <property type="match status" value="1"/>
</dbReference>
<organism evidence="1 2">
    <name type="scientific">Pedobacter lithocola</name>
    <dbReference type="NCBI Taxonomy" id="1908239"/>
    <lineage>
        <taxon>Bacteria</taxon>
        <taxon>Pseudomonadati</taxon>
        <taxon>Bacteroidota</taxon>
        <taxon>Sphingobacteriia</taxon>
        <taxon>Sphingobacteriales</taxon>
        <taxon>Sphingobacteriaceae</taxon>
        <taxon>Pedobacter</taxon>
    </lineage>
</organism>
<dbReference type="InterPro" id="IPR008969">
    <property type="entry name" value="CarboxyPept-like_regulatory"/>
</dbReference>
<dbReference type="EMBL" id="JBHSBW010000013">
    <property type="protein sequence ID" value="MFC4212959.1"/>
    <property type="molecule type" value="Genomic_DNA"/>
</dbReference>
<dbReference type="Gene3D" id="2.60.40.1120">
    <property type="entry name" value="Carboxypeptidase-like, regulatory domain"/>
    <property type="match status" value="1"/>
</dbReference>
<comment type="caution">
    <text evidence="1">The sequence shown here is derived from an EMBL/GenBank/DDBJ whole genome shotgun (WGS) entry which is preliminary data.</text>
</comment>